<evidence type="ECO:0000256" key="8">
    <source>
        <dbReference type="ARBA" id="ARBA00022840"/>
    </source>
</evidence>
<dbReference type="GO" id="GO:0046872">
    <property type="term" value="F:metal ion binding"/>
    <property type="evidence" value="ECO:0007669"/>
    <property type="project" value="InterPro"/>
</dbReference>
<dbReference type="InterPro" id="IPR020560">
    <property type="entry name" value="PRibGlycinamide_synth_C-dom"/>
</dbReference>
<sequence>MKVLVIGSGGREHALCCKLSQSRILEKLYAVPGNAGIARIAECISLDYERNFSSLADFVRKERIDFTIVGPEVPLVNGIVDYFEKRGLFVFGPCKKAACLEGSKVFAKRFMKKYGIPTADFQVFSDSEKAVEYIEKKEKSVVVKADGLAGGKGALVTSSKQEAVDAVKLIMEKRAFGDSGKSVVIEDRLSGREISFFAITDGKSVKPLVSSQDHKAIYDGDRGPNTGGMGAYSPAPIHPSLYKKIMRRIVLPTLNGMEKEKRTYRGVLYVGLMIEDEQPKVLEFNVRFGDPETQVTFPRLRNDLLEVLFAVQGGTLDRINLDWFSRAAVCVVLASGGYPDKYETGKQIKGLENLAGVKGIFPFCAGVRKEGDRLLTDGGRVLGITATGKDLRRAIRKAYQVVEKIQFEGLYYRTDIGFKGLRP</sequence>
<dbReference type="PROSITE" id="PS50975">
    <property type="entry name" value="ATP_GRASP"/>
    <property type="match status" value="1"/>
</dbReference>
<evidence type="ECO:0000256" key="3">
    <source>
        <dbReference type="ARBA" id="ARBA00005174"/>
    </source>
</evidence>
<comment type="caution">
    <text evidence="15">The sequence shown here is derived from an EMBL/GenBank/DDBJ whole genome shotgun (WGS) entry which is preliminary data.</text>
</comment>
<dbReference type="InterPro" id="IPR020559">
    <property type="entry name" value="PRibGlycinamide_synth_CS"/>
</dbReference>
<comment type="pathway">
    <text evidence="3 12">Purine metabolism; IMP biosynthesis via de novo pathway; N(1)-(5-phospho-D-ribosyl)glycinamide from 5-phospho-alpha-D-ribose 1-diphosphate: step 2/2.</text>
</comment>
<evidence type="ECO:0000256" key="4">
    <source>
        <dbReference type="ARBA" id="ARBA00013255"/>
    </source>
</evidence>
<name>A0A523QL19_UNCAE</name>
<dbReference type="InterPro" id="IPR020561">
    <property type="entry name" value="PRibGlycinamid_synth_ATP-grasp"/>
</dbReference>
<dbReference type="FunFam" id="3.90.600.10:FF:000001">
    <property type="entry name" value="Trifunctional purine biosynthetic protein adenosine-3"/>
    <property type="match status" value="1"/>
</dbReference>
<dbReference type="InterPro" id="IPR037123">
    <property type="entry name" value="PRibGlycinamide_synth_C_sf"/>
</dbReference>
<comment type="cofactor">
    <cofactor evidence="1">
        <name>Mn(2+)</name>
        <dbReference type="ChEBI" id="CHEBI:29035"/>
    </cofactor>
</comment>
<accession>A0A523QL19</accession>
<dbReference type="SUPFAM" id="SSF52440">
    <property type="entry name" value="PreATP-grasp domain"/>
    <property type="match status" value="1"/>
</dbReference>
<dbReference type="Pfam" id="PF02844">
    <property type="entry name" value="GARS_N"/>
    <property type="match status" value="1"/>
</dbReference>
<organism evidence="15 16">
    <name type="scientific">Aerophobetes bacterium</name>
    <dbReference type="NCBI Taxonomy" id="2030807"/>
    <lineage>
        <taxon>Bacteria</taxon>
        <taxon>Candidatus Aerophobota</taxon>
    </lineage>
</organism>
<dbReference type="PROSITE" id="PS00184">
    <property type="entry name" value="GARS"/>
    <property type="match status" value="1"/>
</dbReference>
<dbReference type="InterPro" id="IPR016185">
    <property type="entry name" value="PreATP-grasp_dom_sf"/>
</dbReference>
<dbReference type="SMART" id="SM01210">
    <property type="entry name" value="GARS_C"/>
    <property type="match status" value="1"/>
</dbReference>
<dbReference type="InterPro" id="IPR020562">
    <property type="entry name" value="PRibGlycinamide_synth_N"/>
</dbReference>
<dbReference type="InterPro" id="IPR000115">
    <property type="entry name" value="PRibGlycinamide_synth"/>
</dbReference>
<dbReference type="Pfam" id="PF01071">
    <property type="entry name" value="GARS_A"/>
    <property type="match status" value="1"/>
</dbReference>
<feature type="domain" description="ATP-grasp" evidence="14">
    <location>
        <begin position="108"/>
        <end position="313"/>
    </location>
</feature>
<evidence type="ECO:0000256" key="10">
    <source>
        <dbReference type="ARBA" id="ARBA00042242"/>
    </source>
</evidence>
<dbReference type="Gene3D" id="3.30.1490.20">
    <property type="entry name" value="ATP-grasp fold, A domain"/>
    <property type="match status" value="1"/>
</dbReference>
<keyword evidence="7 12" id="KW-0658">Purine biosynthesis</keyword>
<dbReference type="AlphaFoldDB" id="A0A523QL19"/>
<dbReference type="PANTHER" id="PTHR43472:SF1">
    <property type="entry name" value="PHOSPHORIBOSYLAMINE--GLYCINE LIGASE, CHLOROPLASTIC"/>
    <property type="match status" value="1"/>
</dbReference>
<evidence type="ECO:0000313" key="16">
    <source>
        <dbReference type="Proteomes" id="UP000320781"/>
    </source>
</evidence>
<dbReference type="Gene3D" id="3.90.600.10">
    <property type="entry name" value="Phosphoribosylglycinamide synthetase, C-terminal domain"/>
    <property type="match status" value="1"/>
</dbReference>
<dbReference type="GO" id="GO:0004637">
    <property type="term" value="F:phosphoribosylamine-glycine ligase activity"/>
    <property type="evidence" value="ECO:0007669"/>
    <property type="project" value="UniProtKB-UniRule"/>
</dbReference>
<dbReference type="Proteomes" id="UP000320781">
    <property type="component" value="Unassembled WGS sequence"/>
</dbReference>
<dbReference type="SUPFAM" id="SSF56059">
    <property type="entry name" value="Glutathione synthetase ATP-binding domain-like"/>
    <property type="match status" value="1"/>
</dbReference>
<evidence type="ECO:0000256" key="2">
    <source>
        <dbReference type="ARBA" id="ARBA00001946"/>
    </source>
</evidence>
<dbReference type="Pfam" id="PF02843">
    <property type="entry name" value="GARS_C"/>
    <property type="match status" value="1"/>
</dbReference>
<evidence type="ECO:0000256" key="7">
    <source>
        <dbReference type="ARBA" id="ARBA00022755"/>
    </source>
</evidence>
<dbReference type="GO" id="GO:0005524">
    <property type="term" value="F:ATP binding"/>
    <property type="evidence" value="ECO:0007669"/>
    <property type="project" value="UniProtKB-UniRule"/>
</dbReference>
<keyword evidence="6 13" id="KW-0547">Nucleotide-binding</keyword>
<evidence type="ECO:0000256" key="13">
    <source>
        <dbReference type="PROSITE-ProRule" id="PRU00409"/>
    </source>
</evidence>
<comment type="cofactor">
    <cofactor evidence="2">
        <name>Mg(2+)</name>
        <dbReference type="ChEBI" id="CHEBI:18420"/>
    </cofactor>
</comment>
<comment type="similarity">
    <text evidence="9 12">Belongs to the GARS family.</text>
</comment>
<dbReference type="NCBIfam" id="TIGR00877">
    <property type="entry name" value="purD"/>
    <property type="match status" value="1"/>
</dbReference>
<evidence type="ECO:0000256" key="1">
    <source>
        <dbReference type="ARBA" id="ARBA00001936"/>
    </source>
</evidence>
<evidence type="ECO:0000256" key="9">
    <source>
        <dbReference type="ARBA" id="ARBA00038345"/>
    </source>
</evidence>
<evidence type="ECO:0000259" key="14">
    <source>
        <dbReference type="PROSITE" id="PS50975"/>
    </source>
</evidence>
<evidence type="ECO:0000256" key="6">
    <source>
        <dbReference type="ARBA" id="ARBA00022741"/>
    </source>
</evidence>
<keyword evidence="8 13" id="KW-0067">ATP-binding</keyword>
<dbReference type="InterPro" id="IPR011054">
    <property type="entry name" value="Rudment_hybrid_motif"/>
</dbReference>
<dbReference type="HAMAP" id="MF_00138">
    <property type="entry name" value="GARS"/>
    <property type="match status" value="1"/>
</dbReference>
<protein>
    <recommendedName>
        <fullName evidence="4 12">Phosphoribosylamine--glycine ligase</fullName>
        <ecNumber evidence="4 12">6.3.4.13</ecNumber>
    </recommendedName>
    <alternativeName>
        <fullName evidence="12">GARS</fullName>
    </alternativeName>
    <alternativeName>
        <fullName evidence="10 12">Glycinamide ribonucleotide synthetase</fullName>
    </alternativeName>
    <alternativeName>
        <fullName evidence="11 12">Phosphoribosylglycinamide synthetase</fullName>
    </alternativeName>
</protein>
<reference evidence="15 16" key="1">
    <citation type="submission" date="2019-03" db="EMBL/GenBank/DDBJ databases">
        <title>Metabolic potential of uncultured bacteria and archaea associated with petroleum seepage in deep-sea sediments.</title>
        <authorList>
            <person name="Dong X."/>
            <person name="Hubert C."/>
        </authorList>
    </citation>
    <scope>NUCLEOTIDE SEQUENCE [LARGE SCALE GENOMIC DNA]</scope>
    <source>
        <strain evidence="15">E44_bin92</strain>
    </source>
</reference>
<evidence type="ECO:0000313" key="15">
    <source>
        <dbReference type="EMBL" id="TES86438.1"/>
    </source>
</evidence>
<dbReference type="Gene3D" id="3.40.50.20">
    <property type="match status" value="1"/>
</dbReference>
<evidence type="ECO:0000256" key="5">
    <source>
        <dbReference type="ARBA" id="ARBA00022598"/>
    </source>
</evidence>
<gene>
    <name evidence="12 15" type="primary">purD</name>
    <name evidence="15" type="ORF">E3J95_01995</name>
</gene>
<proteinExistence type="inferred from homology"/>
<evidence type="ECO:0000256" key="11">
    <source>
        <dbReference type="ARBA" id="ARBA00042864"/>
    </source>
</evidence>
<dbReference type="EMBL" id="SOKU01000094">
    <property type="protein sequence ID" value="TES86438.1"/>
    <property type="molecule type" value="Genomic_DNA"/>
</dbReference>
<dbReference type="PANTHER" id="PTHR43472">
    <property type="entry name" value="PHOSPHORIBOSYLAMINE--GLYCINE LIGASE"/>
    <property type="match status" value="1"/>
</dbReference>
<dbReference type="SUPFAM" id="SSF51246">
    <property type="entry name" value="Rudiment single hybrid motif"/>
    <property type="match status" value="1"/>
</dbReference>
<dbReference type="Gene3D" id="3.30.470.20">
    <property type="entry name" value="ATP-grasp fold, B domain"/>
    <property type="match status" value="1"/>
</dbReference>
<dbReference type="SMART" id="SM01209">
    <property type="entry name" value="GARS_A"/>
    <property type="match status" value="1"/>
</dbReference>
<dbReference type="InterPro" id="IPR011761">
    <property type="entry name" value="ATP-grasp"/>
</dbReference>
<dbReference type="EC" id="6.3.4.13" evidence="4 12"/>
<dbReference type="InterPro" id="IPR013815">
    <property type="entry name" value="ATP_grasp_subdomain_1"/>
</dbReference>
<dbReference type="GO" id="GO:0006189">
    <property type="term" value="P:'de novo' IMP biosynthetic process"/>
    <property type="evidence" value="ECO:0007669"/>
    <property type="project" value="UniProtKB-UniRule"/>
</dbReference>
<comment type="catalytic activity">
    <reaction evidence="12">
        <text>5-phospho-beta-D-ribosylamine + glycine + ATP = N(1)-(5-phospho-beta-D-ribosyl)glycinamide + ADP + phosphate + H(+)</text>
        <dbReference type="Rhea" id="RHEA:17453"/>
        <dbReference type="ChEBI" id="CHEBI:15378"/>
        <dbReference type="ChEBI" id="CHEBI:30616"/>
        <dbReference type="ChEBI" id="CHEBI:43474"/>
        <dbReference type="ChEBI" id="CHEBI:57305"/>
        <dbReference type="ChEBI" id="CHEBI:58681"/>
        <dbReference type="ChEBI" id="CHEBI:143788"/>
        <dbReference type="ChEBI" id="CHEBI:456216"/>
        <dbReference type="EC" id="6.3.4.13"/>
    </reaction>
</comment>
<keyword evidence="5 12" id="KW-0436">Ligase</keyword>
<dbReference type="GO" id="GO:0009113">
    <property type="term" value="P:purine nucleobase biosynthetic process"/>
    <property type="evidence" value="ECO:0007669"/>
    <property type="project" value="InterPro"/>
</dbReference>
<evidence type="ECO:0000256" key="12">
    <source>
        <dbReference type="HAMAP-Rule" id="MF_00138"/>
    </source>
</evidence>
<dbReference type="UniPathway" id="UPA00074">
    <property type="reaction ID" value="UER00125"/>
</dbReference>